<comment type="caution">
    <text evidence="2">The sequence shown here is derived from an EMBL/GenBank/DDBJ whole genome shotgun (WGS) entry which is preliminary data.</text>
</comment>
<protein>
    <submittedName>
        <fullName evidence="2">Uncharacterized protein</fullName>
    </submittedName>
</protein>
<feature type="coiled-coil region" evidence="1">
    <location>
        <begin position="15"/>
        <end position="45"/>
    </location>
</feature>
<gene>
    <name evidence="2" type="ORF">WMY93_010611</name>
</gene>
<dbReference type="Proteomes" id="UP001460270">
    <property type="component" value="Unassembled WGS sequence"/>
</dbReference>
<proteinExistence type="predicted"/>
<keyword evidence="3" id="KW-1185">Reference proteome</keyword>
<dbReference type="EMBL" id="JBBPFD010000007">
    <property type="protein sequence ID" value="KAK7919327.1"/>
    <property type="molecule type" value="Genomic_DNA"/>
</dbReference>
<organism evidence="2 3">
    <name type="scientific">Mugilogobius chulae</name>
    <name type="common">yellowstripe goby</name>
    <dbReference type="NCBI Taxonomy" id="88201"/>
    <lineage>
        <taxon>Eukaryota</taxon>
        <taxon>Metazoa</taxon>
        <taxon>Chordata</taxon>
        <taxon>Craniata</taxon>
        <taxon>Vertebrata</taxon>
        <taxon>Euteleostomi</taxon>
        <taxon>Actinopterygii</taxon>
        <taxon>Neopterygii</taxon>
        <taxon>Teleostei</taxon>
        <taxon>Neoteleostei</taxon>
        <taxon>Acanthomorphata</taxon>
        <taxon>Gobiaria</taxon>
        <taxon>Gobiiformes</taxon>
        <taxon>Gobioidei</taxon>
        <taxon>Gobiidae</taxon>
        <taxon>Gobionellinae</taxon>
        <taxon>Mugilogobius</taxon>
    </lineage>
</organism>
<evidence type="ECO:0000256" key="1">
    <source>
        <dbReference type="SAM" id="Coils"/>
    </source>
</evidence>
<accession>A0AAW0P7U7</accession>
<name>A0AAW0P7U7_9GOBI</name>
<evidence type="ECO:0000313" key="2">
    <source>
        <dbReference type="EMBL" id="KAK7919327.1"/>
    </source>
</evidence>
<reference evidence="3" key="1">
    <citation type="submission" date="2024-04" db="EMBL/GenBank/DDBJ databases">
        <title>Salinicola lusitanus LLJ914,a marine bacterium isolated from the Okinawa Trough.</title>
        <authorList>
            <person name="Li J."/>
        </authorList>
    </citation>
    <scope>NUCLEOTIDE SEQUENCE [LARGE SCALE GENOMIC DNA]</scope>
</reference>
<keyword evidence="1" id="KW-0175">Coiled coil</keyword>
<sequence length="182" mass="20565">MDLNPDLRQSSSAFIGEFNQQKDQLEDLIKQVARLDLDRMQREQQNLINLCVASVSSLCGVNMVSGSYSKALTLGLMAAGAGYYFYFSDDSTVCEHSDQTFRRTSEQINTILDALRSKLNTIIKAAGGKEHLISLERRLKASILRSSPRDIKLPEAKEHYTRVMEELTEIKSLLQQLSTQEF</sequence>
<dbReference type="AlphaFoldDB" id="A0AAW0P7U7"/>
<evidence type="ECO:0000313" key="3">
    <source>
        <dbReference type="Proteomes" id="UP001460270"/>
    </source>
</evidence>